<dbReference type="SUPFAM" id="SSF52540">
    <property type="entry name" value="P-loop containing nucleoside triphosphate hydrolases"/>
    <property type="match status" value="1"/>
</dbReference>
<feature type="transmembrane region" description="Helical" evidence="1">
    <location>
        <begin position="21"/>
        <end position="44"/>
    </location>
</feature>
<evidence type="ECO:0000313" key="4">
    <source>
        <dbReference type="Proteomes" id="UP001164929"/>
    </source>
</evidence>
<dbReference type="PANTHER" id="PTHR22942:SF30">
    <property type="entry name" value="MEIOTIC RECOMBINATION PROTEIN DMC1_LIM15 HOMOLOG"/>
    <property type="match status" value="1"/>
</dbReference>
<dbReference type="Pfam" id="PF08423">
    <property type="entry name" value="Rad51"/>
    <property type="match status" value="1"/>
</dbReference>
<dbReference type="GO" id="GO:0003690">
    <property type="term" value="F:double-stranded DNA binding"/>
    <property type="evidence" value="ECO:0007669"/>
    <property type="project" value="TreeGrafter"/>
</dbReference>
<dbReference type="Proteomes" id="UP001164929">
    <property type="component" value="Chromosome 8"/>
</dbReference>
<dbReference type="Gene3D" id="1.10.150.20">
    <property type="entry name" value="5' to 3' exonuclease, C-terminal subdomain"/>
    <property type="match status" value="1"/>
</dbReference>
<keyword evidence="1" id="KW-1133">Transmembrane helix</keyword>
<dbReference type="GO" id="GO:0003697">
    <property type="term" value="F:single-stranded DNA binding"/>
    <property type="evidence" value="ECO:0007669"/>
    <property type="project" value="TreeGrafter"/>
</dbReference>
<protein>
    <submittedName>
        <fullName evidence="3">Meiotic recombination protein DMC1</fullName>
    </submittedName>
</protein>
<gene>
    <name evidence="3" type="ORF">NC653_021454</name>
</gene>
<dbReference type="GO" id="GO:0006312">
    <property type="term" value="P:mitotic recombination"/>
    <property type="evidence" value="ECO:0007669"/>
    <property type="project" value="TreeGrafter"/>
</dbReference>
<dbReference type="GO" id="GO:0000794">
    <property type="term" value="C:condensed nuclear chromosome"/>
    <property type="evidence" value="ECO:0007669"/>
    <property type="project" value="TreeGrafter"/>
</dbReference>
<evidence type="ECO:0000259" key="2">
    <source>
        <dbReference type="Pfam" id="PF08423"/>
    </source>
</evidence>
<evidence type="ECO:0000256" key="1">
    <source>
        <dbReference type="SAM" id="Phobius"/>
    </source>
</evidence>
<comment type="caution">
    <text evidence="3">The sequence shown here is derived from an EMBL/GenBank/DDBJ whole genome shotgun (WGS) entry which is preliminary data.</text>
</comment>
<proteinExistence type="predicted"/>
<reference evidence="3" key="1">
    <citation type="journal article" date="2023" name="Mol. Ecol. Resour.">
        <title>Chromosome-level genome assembly of a triploid poplar Populus alba 'Berolinensis'.</title>
        <authorList>
            <person name="Chen S."/>
            <person name="Yu Y."/>
            <person name="Wang X."/>
            <person name="Wang S."/>
            <person name="Zhang T."/>
            <person name="Zhou Y."/>
            <person name="He R."/>
            <person name="Meng N."/>
            <person name="Wang Y."/>
            <person name="Liu W."/>
            <person name="Liu Z."/>
            <person name="Liu J."/>
            <person name="Guo Q."/>
            <person name="Huang H."/>
            <person name="Sederoff R.R."/>
            <person name="Wang G."/>
            <person name="Qu G."/>
            <person name="Chen S."/>
        </authorList>
    </citation>
    <scope>NUCLEOTIDE SEQUENCE</scope>
    <source>
        <strain evidence="3">SC-2020</strain>
    </source>
</reference>
<dbReference type="InterPro" id="IPR027417">
    <property type="entry name" value="P-loop_NTPase"/>
</dbReference>
<dbReference type="GO" id="GO:0000730">
    <property type="term" value="P:DNA recombinase assembly"/>
    <property type="evidence" value="ECO:0007669"/>
    <property type="project" value="TreeGrafter"/>
</dbReference>
<sequence>MDDEDDLFEAIDKSKLQIMSSLSLSASPIVFFFRFSTFFAFLLACVDSCVLAPSDCDYLGSIQNLTGIKGLSEAKADKICEAAEKIVNYGYITRSDALLKRKSVIHITTGSQALDELLGGGVETSAITEAFGEFRRLIIWISDLEMTICALSFAKYAFLLPLQLPTNMHGGNGKVAYIDTEGTLPGFAKLRGHIRHA</sequence>
<dbReference type="GO" id="GO:0042148">
    <property type="term" value="P:DNA strand invasion"/>
    <property type="evidence" value="ECO:0007669"/>
    <property type="project" value="TreeGrafter"/>
</dbReference>
<keyword evidence="1" id="KW-0472">Membrane</keyword>
<name>A0AAD6QDX8_9ROSI</name>
<dbReference type="GO" id="GO:0070192">
    <property type="term" value="P:chromosome organization involved in meiotic cell cycle"/>
    <property type="evidence" value="ECO:0007669"/>
    <property type="project" value="TreeGrafter"/>
</dbReference>
<evidence type="ECO:0000313" key="3">
    <source>
        <dbReference type="EMBL" id="KAJ6988539.1"/>
    </source>
</evidence>
<dbReference type="GO" id="GO:0007131">
    <property type="term" value="P:reciprocal meiotic recombination"/>
    <property type="evidence" value="ECO:0007669"/>
    <property type="project" value="TreeGrafter"/>
</dbReference>
<feature type="domain" description="Rad51-like C-terminal" evidence="2">
    <location>
        <begin position="100"/>
        <end position="184"/>
    </location>
</feature>
<dbReference type="EMBL" id="JAQIZT010000008">
    <property type="protein sequence ID" value="KAJ6988539.1"/>
    <property type="molecule type" value="Genomic_DNA"/>
</dbReference>
<accession>A0AAD6QDX8</accession>
<keyword evidence="4" id="KW-1185">Reference proteome</keyword>
<organism evidence="3 4">
    <name type="scientific">Populus alba x Populus x berolinensis</name>
    <dbReference type="NCBI Taxonomy" id="444605"/>
    <lineage>
        <taxon>Eukaryota</taxon>
        <taxon>Viridiplantae</taxon>
        <taxon>Streptophyta</taxon>
        <taxon>Embryophyta</taxon>
        <taxon>Tracheophyta</taxon>
        <taxon>Spermatophyta</taxon>
        <taxon>Magnoliopsida</taxon>
        <taxon>eudicotyledons</taxon>
        <taxon>Gunneridae</taxon>
        <taxon>Pentapetalae</taxon>
        <taxon>rosids</taxon>
        <taxon>fabids</taxon>
        <taxon>Malpighiales</taxon>
        <taxon>Salicaceae</taxon>
        <taxon>Saliceae</taxon>
        <taxon>Populus</taxon>
    </lineage>
</organism>
<dbReference type="InterPro" id="IPR013632">
    <property type="entry name" value="Rad51_C"/>
</dbReference>
<dbReference type="Gene3D" id="3.40.50.300">
    <property type="entry name" value="P-loop containing nucleotide triphosphate hydrolases"/>
    <property type="match status" value="1"/>
</dbReference>
<dbReference type="AlphaFoldDB" id="A0AAD6QDX8"/>
<dbReference type="GO" id="GO:0000150">
    <property type="term" value="F:DNA strand exchange activity"/>
    <property type="evidence" value="ECO:0007669"/>
    <property type="project" value="TreeGrafter"/>
</dbReference>
<keyword evidence="1" id="KW-0812">Transmembrane</keyword>
<dbReference type="PANTHER" id="PTHR22942">
    <property type="entry name" value="RECA/RAD51/RADA DNA STRAND-PAIRING FAMILY MEMBER"/>
    <property type="match status" value="1"/>
</dbReference>
<dbReference type="GO" id="GO:0008094">
    <property type="term" value="F:ATP-dependent activity, acting on DNA"/>
    <property type="evidence" value="ECO:0007669"/>
    <property type="project" value="TreeGrafter"/>
</dbReference>